<gene>
    <name evidence="1" type="ORF">ACFOSH_30535</name>
</gene>
<reference evidence="2" key="1">
    <citation type="journal article" date="2019" name="Int. J. Syst. Evol. Microbiol.">
        <title>The Global Catalogue of Microorganisms (GCM) 10K type strain sequencing project: providing services to taxonomists for standard genome sequencing and annotation.</title>
        <authorList>
            <consortium name="The Broad Institute Genomics Platform"/>
            <consortium name="The Broad Institute Genome Sequencing Center for Infectious Disease"/>
            <person name="Wu L."/>
            <person name="Ma J."/>
        </authorList>
    </citation>
    <scope>NUCLEOTIDE SEQUENCE [LARGE SCALE GENOMIC DNA]</scope>
    <source>
        <strain evidence="2">CGMCC 4.7676</strain>
    </source>
</reference>
<organism evidence="1 2">
    <name type="scientific">Amycolatopsis speibonae</name>
    <dbReference type="NCBI Taxonomy" id="1450224"/>
    <lineage>
        <taxon>Bacteria</taxon>
        <taxon>Bacillati</taxon>
        <taxon>Actinomycetota</taxon>
        <taxon>Actinomycetes</taxon>
        <taxon>Pseudonocardiales</taxon>
        <taxon>Pseudonocardiaceae</taxon>
        <taxon>Amycolatopsis</taxon>
    </lineage>
</organism>
<accession>A0ABV7P785</accession>
<dbReference type="EMBL" id="JBHRWK010000056">
    <property type="protein sequence ID" value="MFC3453794.1"/>
    <property type="molecule type" value="Genomic_DNA"/>
</dbReference>
<evidence type="ECO:0000313" key="1">
    <source>
        <dbReference type="EMBL" id="MFC3453794.1"/>
    </source>
</evidence>
<keyword evidence="2" id="KW-1185">Reference proteome</keyword>
<dbReference type="Proteomes" id="UP001595645">
    <property type="component" value="Unassembled WGS sequence"/>
</dbReference>
<comment type="caution">
    <text evidence="1">The sequence shown here is derived from an EMBL/GenBank/DDBJ whole genome shotgun (WGS) entry which is preliminary data.</text>
</comment>
<name>A0ABV7P785_9PSEU</name>
<dbReference type="RefSeq" id="WP_378242731.1">
    <property type="nucleotide sequence ID" value="NZ_JBHRWK010000056.1"/>
</dbReference>
<protein>
    <submittedName>
        <fullName evidence="1">Uncharacterized protein</fullName>
    </submittedName>
</protein>
<sequence length="65" mass="6898">MVGEALFLAADPAPAKFCEERVQGVAANGASLLVADRRQDVQVDELNLPREGGSFDVSPIDEALK</sequence>
<proteinExistence type="predicted"/>
<evidence type="ECO:0000313" key="2">
    <source>
        <dbReference type="Proteomes" id="UP001595645"/>
    </source>
</evidence>